<dbReference type="InterPro" id="IPR036390">
    <property type="entry name" value="WH_DNA-bd_sf"/>
</dbReference>
<accession>A0A1T4RCB8</accession>
<dbReference type="PANTHER" id="PTHR18964">
    <property type="entry name" value="ROK (REPRESSOR, ORF, KINASE) FAMILY"/>
    <property type="match status" value="1"/>
</dbReference>
<dbReference type="PANTHER" id="PTHR18964:SF149">
    <property type="entry name" value="BIFUNCTIONAL UDP-N-ACETYLGLUCOSAMINE 2-EPIMERASE_N-ACETYLMANNOSAMINE KINASE"/>
    <property type="match status" value="1"/>
</dbReference>
<dbReference type="OrthoDB" id="49685at2"/>
<comment type="similarity">
    <text evidence="1">Belongs to the ROK (NagC/XylR) family.</text>
</comment>
<dbReference type="InterPro" id="IPR036388">
    <property type="entry name" value="WH-like_DNA-bd_sf"/>
</dbReference>
<dbReference type="AlphaFoldDB" id="A0A1T4RCB8"/>
<dbReference type="Gene3D" id="1.10.10.10">
    <property type="entry name" value="Winged helix-like DNA-binding domain superfamily/Winged helix DNA-binding domain"/>
    <property type="match status" value="1"/>
</dbReference>
<dbReference type="RefSeq" id="WP_078708416.1">
    <property type="nucleotide sequence ID" value="NZ_FUXL01000006.1"/>
</dbReference>
<dbReference type="Gene3D" id="3.30.420.40">
    <property type="match status" value="2"/>
</dbReference>
<dbReference type="SUPFAM" id="SSF46785">
    <property type="entry name" value="Winged helix' DNA-binding domain"/>
    <property type="match status" value="1"/>
</dbReference>
<dbReference type="EMBL" id="FUXL01000006">
    <property type="protein sequence ID" value="SKA13241.1"/>
    <property type="molecule type" value="Genomic_DNA"/>
</dbReference>
<sequence>MLVLLEDIPAEGQTRPADRAKAQLFYELAKGSTTRKRLASGLGIRPSTVSQLISEMIADGLIAEGNVAASTRKGRPEIPLEVVSDRVAIPVLFMVSDRIRGVLVDIAGNRLAATETRLSADEADNETLLDAFARVAVALVASKPEHARIPALGISIPGIVDRTARRWIYAARWPRMAGVDFADLERRLKIPVRIERNLNVELRARLQRRQDERTQSVLFVHWGYGIGSVFAQNGRILESSIGGLGEFGHWTVVPHGDHCLCGQAGCLETEAALWALLPRLQKEHPEVPSEEWEFETFLRKIDPCEMRELRGALDVFCRALRNLYMVFFPDRIVLTGPFVQQPSIMTRLEADFHGNIPPYAKGRVTLRAARPGVDDEIVGTALPLLRAELGRLLSAHDSTAASKQ</sequence>
<dbReference type="Proteomes" id="UP000190135">
    <property type="component" value="Unassembled WGS sequence"/>
</dbReference>
<evidence type="ECO:0000313" key="3">
    <source>
        <dbReference type="Proteomes" id="UP000190135"/>
    </source>
</evidence>
<protein>
    <submittedName>
        <fullName evidence="2">Transcriptional regulator of PTS protein</fullName>
    </submittedName>
</protein>
<dbReference type="InterPro" id="IPR043129">
    <property type="entry name" value="ATPase_NBD"/>
</dbReference>
<evidence type="ECO:0000256" key="1">
    <source>
        <dbReference type="ARBA" id="ARBA00006479"/>
    </source>
</evidence>
<dbReference type="STRING" id="1365950.SAMN05428963_106180"/>
<evidence type="ECO:0000313" key="2">
    <source>
        <dbReference type="EMBL" id="SKA13241.1"/>
    </source>
</evidence>
<proteinExistence type="inferred from homology"/>
<organism evidence="2 3">
    <name type="scientific">Consotaella salsifontis</name>
    <dbReference type="NCBI Taxonomy" id="1365950"/>
    <lineage>
        <taxon>Bacteria</taxon>
        <taxon>Pseudomonadati</taxon>
        <taxon>Pseudomonadota</taxon>
        <taxon>Alphaproteobacteria</taxon>
        <taxon>Hyphomicrobiales</taxon>
        <taxon>Aurantimonadaceae</taxon>
        <taxon>Consotaella</taxon>
    </lineage>
</organism>
<reference evidence="2 3" key="1">
    <citation type="submission" date="2017-02" db="EMBL/GenBank/DDBJ databases">
        <authorList>
            <person name="Peterson S.W."/>
        </authorList>
    </citation>
    <scope>NUCLEOTIDE SEQUENCE [LARGE SCALE GENOMIC DNA]</scope>
    <source>
        <strain evidence="2 3">USBA 369</strain>
    </source>
</reference>
<dbReference type="Pfam" id="PF00480">
    <property type="entry name" value="ROK"/>
    <property type="match status" value="1"/>
</dbReference>
<gene>
    <name evidence="2" type="ORF">SAMN05428963_106180</name>
</gene>
<dbReference type="SUPFAM" id="SSF53067">
    <property type="entry name" value="Actin-like ATPase domain"/>
    <property type="match status" value="1"/>
</dbReference>
<name>A0A1T4RCB8_9HYPH</name>
<dbReference type="InterPro" id="IPR000600">
    <property type="entry name" value="ROK"/>
</dbReference>
<keyword evidence="3" id="KW-1185">Reference proteome</keyword>